<evidence type="ECO:0000256" key="7">
    <source>
        <dbReference type="ARBA" id="ARBA00023136"/>
    </source>
</evidence>
<feature type="transmembrane region" description="Helical" evidence="8">
    <location>
        <begin position="53"/>
        <end position="73"/>
    </location>
</feature>
<dbReference type="Proteomes" id="UP001519345">
    <property type="component" value="Unassembled WGS sequence"/>
</dbReference>
<evidence type="ECO:0000256" key="8">
    <source>
        <dbReference type="HAMAP-Rule" id="MF_01937"/>
    </source>
</evidence>
<dbReference type="Gene3D" id="1.10.357.140">
    <property type="entry name" value="UbiA prenyltransferase"/>
    <property type="match status" value="1"/>
</dbReference>
<feature type="transmembrane region" description="Helical" evidence="8">
    <location>
        <begin position="30"/>
        <end position="47"/>
    </location>
</feature>
<comment type="similarity">
    <text evidence="8">Belongs to the MenA family. Type 1 subfamily.</text>
</comment>
<dbReference type="HAMAP" id="MF_01937">
    <property type="entry name" value="MenA_1"/>
    <property type="match status" value="1"/>
</dbReference>
<evidence type="ECO:0000256" key="6">
    <source>
        <dbReference type="ARBA" id="ARBA00022989"/>
    </source>
</evidence>
<keyword evidence="5 8" id="KW-0812">Transmembrane</keyword>
<name>A0ABS4IF40_9BACI</name>
<dbReference type="InterPro" id="IPR000537">
    <property type="entry name" value="UbiA_prenyltransferase"/>
</dbReference>
<evidence type="ECO:0000256" key="3">
    <source>
        <dbReference type="ARBA" id="ARBA00022475"/>
    </source>
</evidence>
<evidence type="ECO:0000313" key="10">
    <source>
        <dbReference type="EMBL" id="MBP1969552.1"/>
    </source>
</evidence>
<dbReference type="CDD" id="cd13962">
    <property type="entry name" value="PT_UbiA_UBIAD1"/>
    <property type="match status" value="1"/>
</dbReference>
<evidence type="ECO:0000256" key="4">
    <source>
        <dbReference type="ARBA" id="ARBA00022679"/>
    </source>
</evidence>
<dbReference type="NCBIfam" id="TIGR00751">
    <property type="entry name" value="menA"/>
    <property type="match status" value="1"/>
</dbReference>
<keyword evidence="4 8" id="KW-0808">Transferase</keyword>
<dbReference type="Pfam" id="PF01040">
    <property type="entry name" value="UbiA"/>
    <property type="match status" value="1"/>
</dbReference>
<reference evidence="10 11" key="1">
    <citation type="submission" date="2021-03" db="EMBL/GenBank/DDBJ databases">
        <title>Genomic Encyclopedia of Type Strains, Phase IV (KMG-IV): sequencing the most valuable type-strain genomes for metagenomic binning, comparative biology and taxonomic classification.</title>
        <authorList>
            <person name="Goeker M."/>
        </authorList>
    </citation>
    <scope>NUCLEOTIDE SEQUENCE [LARGE SCALE GENOMIC DNA]</scope>
    <source>
        <strain evidence="10 11">DSM 25609</strain>
    </source>
</reference>
<keyword evidence="7 8" id="KW-0472">Membrane</keyword>
<dbReference type="InterPro" id="IPR044878">
    <property type="entry name" value="UbiA_sf"/>
</dbReference>
<dbReference type="GO" id="GO:0046428">
    <property type="term" value="F:1,4-dihydroxy-2-naphthoate polyprenyltransferase activity"/>
    <property type="evidence" value="ECO:0007669"/>
    <property type="project" value="UniProtKB-EC"/>
</dbReference>
<keyword evidence="2 8" id="KW-0474">Menaquinone biosynthesis</keyword>
<evidence type="ECO:0000313" key="11">
    <source>
        <dbReference type="Proteomes" id="UP001519345"/>
    </source>
</evidence>
<sequence>MQSTDKIDIKQALNEKEGFQIWWRLLRPHTLTASFVPVFVGSMLAFTHDSINILLFIAMLVASMLIQAATNMFNEYYDFVRGLDNENSVGIGGTIVRDGIKPKTILTIAFSFFGVALLLGIYICIASSWWIAVIGLVSMIIGYLYTGGPYPIAYTPFGELFSGFLMGTVIIGISYFIQTQTVTATVIWISIPVAIFIGSIMLSNNIRDLDNDKENGRKTIAILLGRKKAVNFLAILFIAAYGFTAIFIIAGMLPLWSIITFLSVKKAIEVIKNFRGKTQPIEMMPAMVATGKTNTIYGSLLGLSLLISSFI</sequence>
<evidence type="ECO:0000256" key="2">
    <source>
        <dbReference type="ARBA" id="ARBA00022428"/>
    </source>
</evidence>
<organism evidence="10 11">
    <name type="scientific">Virgibacillus natechei</name>
    <dbReference type="NCBI Taxonomy" id="1216297"/>
    <lineage>
        <taxon>Bacteria</taxon>
        <taxon>Bacillati</taxon>
        <taxon>Bacillota</taxon>
        <taxon>Bacilli</taxon>
        <taxon>Bacillales</taxon>
        <taxon>Bacillaceae</taxon>
        <taxon>Virgibacillus</taxon>
    </lineage>
</organism>
<dbReference type="Gene3D" id="1.20.120.1780">
    <property type="entry name" value="UbiA prenyltransferase"/>
    <property type="match status" value="1"/>
</dbReference>
<dbReference type="EMBL" id="JAGGKX010000006">
    <property type="protein sequence ID" value="MBP1969552.1"/>
    <property type="molecule type" value="Genomic_DNA"/>
</dbReference>
<dbReference type="InterPro" id="IPR026046">
    <property type="entry name" value="UBIAD1"/>
</dbReference>
<comment type="caution">
    <text evidence="10">The sequence shown here is derived from an EMBL/GenBank/DDBJ whole genome shotgun (WGS) entry which is preliminary data.</text>
</comment>
<keyword evidence="11" id="KW-1185">Reference proteome</keyword>
<keyword evidence="6 8" id="KW-1133">Transmembrane helix</keyword>
<dbReference type="EC" id="2.5.1.74" evidence="8 9"/>
<evidence type="ECO:0000256" key="9">
    <source>
        <dbReference type="NCBIfam" id="TIGR00751"/>
    </source>
</evidence>
<comment type="subcellular location">
    <subcellularLocation>
        <location evidence="8">Cell membrane</location>
        <topology evidence="8">Multi-pass membrane protein</topology>
    </subcellularLocation>
    <subcellularLocation>
        <location evidence="1">Membrane</location>
        <topology evidence="1">Multi-pass membrane protein</topology>
    </subcellularLocation>
</comment>
<dbReference type="RefSeq" id="WP_209462730.1">
    <property type="nucleotide sequence ID" value="NZ_CP110224.1"/>
</dbReference>
<dbReference type="InterPro" id="IPR004657">
    <property type="entry name" value="MenA"/>
</dbReference>
<feature type="transmembrane region" description="Helical" evidence="8">
    <location>
        <begin position="157"/>
        <end position="177"/>
    </location>
</feature>
<evidence type="ECO:0000256" key="5">
    <source>
        <dbReference type="ARBA" id="ARBA00022692"/>
    </source>
</evidence>
<proteinExistence type="inferred from homology"/>
<protein>
    <recommendedName>
        <fullName evidence="8 9">1,4-dihydroxy-2-naphthoate octaprenyltransferase</fullName>
        <shortName evidence="8">DHNA-octaprenyltransferase</shortName>
        <ecNumber evidence="8 9">2.5.1.74</ecNumber>
    </recommendedName>
</protein>
<dbReference type="PANTHER" id="PTHR13929:SF0">
    <property type="entry name" value="UBIA PRENYLTRANSFERASE DOMAIN-CONTAINING PROTEIN 1"/>
    <property type="match status" value="1"/>
</dbReference>
<feature type="transmembrane region" description="Helical" evidence="8">
    <location>
        <begin position="183"/>
        <end position="203"/>
    </location>
</feature>
<dbReference type="PANTHER" id="PTHR13929">
    <property type="entry name" value="1,4-DIHYDROXY-2-NAPHTHOATE OCTAPRENYLTRANSFERASE"/>
    <property type="match status" value="1"/>
</dbReference>
<dbReference type="PIRSF" id="PIRSF005355">
    <property type="entry name" value="UBIAD1"/>
    <property type="match status" value="1"/>
</dbReference>
<gene>
    <name evidence="8" type="primary">menA</name>
    <name evidence="10" type="ORF">J2Z83_001656</name>
</gene>
<comment type="pathway">
    <text evidence="8">Quinol/quinone metabolism; menaquinone biosynthesis; menaquinol from 1,4-dihydroxy-2-naphthoate: step 1/2.</text>
</comment>
<accession>A0ABS4IF40</accession>
<evidence type="ECO:0000256" key="1">
    <source>
        <dbReference type="ARBA" id="ARBA00004141"/>
    </source>
</evidence>
<dbReference type="NCBIfam" id="NF004749">
    <property type="entry name" value="PRK06080.1-1"/>
    <property type="match status" value="1"/>
</dbReference>
<feature type="transmembrane region" description="Helical" evidence="8">
    <location>
        <begin position="129"/>
        <end position="145"/>
    </location>
</feature>
<comment type="function">
    <text evidence="8">Conversion of 1,4-dihydroxy-2-naphthoate (DHNA) to demethylmenaquinone (DMK).</text>
</comment>
<comment type="catalytic activity">
    <reaction evidence="8">
        <text>an all-trans-polyprenyl diphosphate + 1,4-dihydroxy-2-naphthoate + H(+) = a 2-demethylmenaquinol + CO2 + diphosphate</text>
        <dbReference type="Rhea" id="RHEA:26478"/>
        <dbReference type="Rhea" id="RHEA-COMP:9563"/>
        <dbReference type="Rhea" id="RHEA-COMP:9564"/>
        <dbReference type="ChEBI" id="CHEBI:11173"/>
        <dbReference type="ChEBI" id="CHEBI:15378"/>
        <dbReference type="ChEBI" id="CHEBI:16526"/>
        <dbReference type="ChEBI" id="CHEBI:33019"/>
        <dbReference type="ChEBI" id="CHEBI:55437"/>
        <dbReference type="ChEBI" id="CHEBI:58914"/>
        <dbReference type="EC" id="2.5.1.74"/>
    </reaction>
</comment>
<keyword evidence="3 8" id="KW-1003">Cell membrane</keyword>
<feature type="transmembrane region" description="Helical" evidence="8">
    <location>
        <begin position="105"/>
        <end position="123"/>
    </location>
</feature>
<feature type="transmembrane region" description="Helical" evidence="8">
    <location>
        <begin position="232"/>
        <end position="256"/>
    </location>
</feature>